<evidence type="ECO:0000313" key="2">
    <source>
        <dbReference type="Proteomes" id="UP000032679"/>
    </source>
</evidence>
<dbReference type="Proteomes" id="UP000032679">
    <property type="component" value="Unassembled WGS sequence"/>
</dbReference>
<dbReference type="EMBL" id="BALE01000009">
    <property type="protein sequence ID" value="GAN53400.1"/>
    <property type="molecule type" value="Genomic_DNA"/>
</dbReference>
<dbReference type="InterPro" id="IPR023198">
    <property type="entry name" value="PGP-like_dom2"/>
</dbReference>
<dbReference type="OrthoDB" id="9793014at2"/>
<dbReference type="AlphaFoldDB" id="A0A0D6MIX4"/>
<dbReference type="InterPro" id="IPR041492">
    <property type="entry name" value="HAD_2"/>
</dbReference>
<dbReference type="PANTHER" id="PTHR43434:SF20">
    <property type="entry name" value="5'-NUCLEOTIDASE"/>
    <property type="match status" value="1"/>
</dbReference>
<dbReference type="Pfam" id="PF13419">
    <property type="entry name" value="HAD_2"/>
    <property type="match status" value="1"/>
</dbReference>
<dbReference type="GO" id="GO:0004713">
    <property type="term" value="F:protein tyrosine kinase activity"/>
    <property type="evidence" value="ECO:0007669"/>
    <property type="project" value="TreeGrafter"/>
</dbReference>
<proteinExistence type="predicted"/>
<gene>
    <name evidence="1" type="ORF">Tasa_009_195</name>
</gene>
<comment type="caution">
    <text evidence="1">The sequence shown here is derived from an EMBL/GenBank/DDBJ whole genome shotgun (WGS) entry which is preliminary data.</text>
</comment>
<keyword evidence="2" id="KW-1185">Reference proteome</keyword>
<protein>
    <submittedName>
        <fullName evidence="1">5'-nucleotidase</fullName>
    </submittedName>
</protein>
<dbReference type="RefSeq" id="WP_048847251.1">
    <property type="nucleotide sequence ID" value="NZ_BALE01000009.1"/>
</dbReference>
<evidence type="ECO:0000313" key="1">
    <source>
        <dbReference type="EMBL" id="GAN53400.1"/>
    </source>
</evidence>
<dbReference type="Gene3D" id="1.10.150.240">
    <property type="entry name" value="Putative phosphatase, domain 2"/>
    <property type="match status" value="1"/>
</dbReference>
<dbReference type="InterPro" id="IPR036412">
    <property type="entry name" value="HAD-like_sf"/>
</dbReference>
<dbReference type="SUPFAM" id="SSF56784">
    <property type="entry name" value="HAD-like"/>
    <property type="match status" value="1"/>
</dbReference>
<sequence length="233" mass="25048">MTIFTSLPERTAVLFDLDGTIIDSRAGIIATIHRVIAELGHEPDRSVDLTWVVGPPLADLIGQVIAHYGDTRTDHAIALYRAFYQDVGVPSTPLFPHMASYLEALSASETKLYLATSKPAVLARQILARHGLDACFDAICGANPDDTGAEKPEMIAGILRDHDLRPERCVMIGDRRFDISGAHANAMRAIGVLWGYGGEAELTEAGADAIVTVPDGLPDAIERQLRLSAAHTA</sequence>
<dbReference type="InterPro" id="IPR023214">
    <property type="entry name" value="HAD_sf"/>
</dbReference>
<dbReference type="PANTHER" id="PTHR43434">
    <property type="entry name" value="PHOSPHOGLYCOLATE PHOSPHATASE"/>
    <property type="match status" value="1"/>
</dbReference>
<dbReference type="FunFam" id="3.40.50.1000:FF:000022">
    <property type="entry name" value="Phosphoglycolate phosphatase"/>
    <property type="match status" value="1"/>
</dbReference>
<accession>A0A0D6MIX4</accession>
<dbReference type="STRING" id="1231623.Tasa_009_195"/>
<dbReference type="Gene3D" id="3.40.50.1000">
    <property type="entry name" value="HAD superfamily/HAD-like"/>
    <property type="match status" value="1"/>
</dbReference>
<organism evidence="1 2">
    <name type="scientific">Tanticharoenia sakaeratensis NBRC 103193</name>
    <dbReference type="NCBI Taxonomy" id="1231623"/>
    <lineage>
        <taxon>Bacteria</taxon>
        <taxon>Pseudomonadati</taxon>
        <taxon>Pseudomonadota</taxon>
        <taxon>Alphaproteobacteria</taxon>
        <taxon>Acetobacterales</taxon>
        <taxon>Acetobacteraceae</taxon>
        <taxon>Tanticharoenia</taxon>
    </lineage>
</organism>
<reference evidence="1 2" key="1">
    <citation type="submission" date="2012-10" db="EMBL/GenBank/DDBJ databases">
        <title>Genome sequencing of Tanticharoenia sakaeratensis NBRC 103193.</title>
        <authorList>
            <person name="Azuma Y."/>
            <person name="Hadano H."/>
            <person name="Hirakawa H."/>
            <person name="Matsushita K."/>
        </authorList>
    </citation>
    <scope>NUCLEOTIDE SEQUENCE [LARGE SCALE GENOMIC DNA]</scope>
    <source>
        <strain evidence="1 2">NBRC 103193</strain>
    </source>
</reference>
<dbReference type="GO" id="GO:0005829">
    <property type="term" value="C:cytosol"/>
    <property type="evidence" value="ECO:0007669"/>
    <property type="project" value="TreeGrafter"/>
</dbReference>
<name>A0A0D6MIX4_9PROT</name>
<dbReference type="GO" id="GO:0016791">
    <property type="term" value="F:phosphatase activity"/>
    <property type="evidence" value="ECO:0007669"/>
    <property type="project" value="UniProtKB-ARBA"/>
</dbReference>
<dbReference type="InterPro" id="IPR050155">
    <property type="entry name" value="HAD-like_hydrolase_sf"/>
</dbReference>